<dbReference type="OrthoDB" id="10056939at2759"/>
<keyword evidence="3 8" id="KW-0238">DNA-binding</keyword>
<keyword evidence="6 8" id="KW-0539">Nucleus</keyword>
<protein>
    <recommendedName>
        <fullName evidence="10">Homeobox domain-containing protein</fullName>
    </recommendedName>
</protein>
<evidence type="ECO:0000256" key="4">
    <source>
        <dbReference type="ARBA" id="ARBA00023155"/>
    </source>
</evidence>
<evidence type="ECO:0000259" key="10">
    <source>
        <dbReference type="PROSITE" id="PS50071"/>
    </source>
</evidence>
<evidence type="ECO:0000256" key="3">
    <source>
        <dbReference type="ARBA" id="ARBA00023125"/>
    </source>
</evidence>
<evidence type="ECO:0000256" key="9">
    <source>
        <dbReference type="SAM" id="MobiDB-lite"/>
    </source>
</evidence>
<keyword evidence="12" id="KW-1185">Reference proteome</keyword>
<feature type="domain" description="Homeobox" evidence="10">
    <location>
        <begin position="22"/>
        <end position="85"/>
    </location>
</feature>
<comment type="similarity">
    <text evidence="7">Belongs to the TALE/TGIF homeobox family.</text>
</comment>
<comment type="caution">
    <text evidence="11">The sequence shown here is derived from an EMBL/GenBank/DDBJ whole genome shotgun (WGS) entry which is preliminary data.</text>
</comment>
<keyword evidence="5" id="KW-0804">Transcription</keyword>
<feature type="DNA-binding region" description="Homeobox" evidence="8">
    <location>
        <begin position="24"/>
        <end position="86"/>
    </location>
</feature>
<dbReference type="PROSITE" id="PS50071">
    <property type="entry name" value="HOMEOBOX_2"/>
    <property type="match status" value="1"/>
</dbReference>
<evidence type="ECO:0000256" key="6">
    <source>
        <dbReference type="ARBA" id="ARBA00023242"/>
    </source>
</evidence>
<dbReference type="Pfam" id="PF05920">
    <property type="entry name" value="Homeobox_KN"/>
    <property type="match status" value="1"/>
</dbReference>
<evidence type="ECO:0000313" key="12">
    <source>
        <dbReference type="Proteomes" id="UP000639338"/>
    </source>
</evidence>
<dbReference type="InterPro" id="IPR008422">
    <property type="entry name" value="KN_HD"/>
</dbReference>
<evidence type="ECO:0000256" key="7">
    <source>
        <dbReference type="ARBA" id="ARBA00038021"/>
    </source>
</evidence>
<dbReference type="GO" id="GO:0009887">
    <property type="term" value="P:animal organ morphogenesis"/>
    <property type="evidence" value="ECO:0007669"/>
    <property type="project" value="UniProtKB-ARBA"/>
</dbReference>
<dbReference type="SUPFAM" id="SSF46689">
    <property type="entry name" value="Homeodomain-like"/>
    <property type="match status" value="1"/>
</dbReference>
<keyword evidence="4 8" id="KW-0371">Homeobox</keyword>
<evidence type="ECO:0000313" key="11">
    <source>
        <dbReference type="EMBL" id="KAF7990984.1"/>
    </source>
</evidence>
<dbReference type="SMART" id="SM00389">
    <property type="entry name" value="HOX"/>
    <property type="match status" value="1"/>
</dbReference>
<dbReference type="Gene3D" id="1.10.10.60">
    <property type="entry name" value="Homeodomain-like"/>
    <property type="match status" value="1"/>
</dbReference>
<evidence type="ECO:0000256" key="5">
    <source>
        <dbReference type="ARBA" id="ARBA00023163"/>
    </source>
</evidence>
<comment type="subcellular location">
    <subcellularLocation>
        <location evidence="1 8">Nucleus</location>
    </subcellularLocation>
</comment>
<name>A0A834XTJ0_APHGI</name>
<dbReference type="InterPro" id="IPR009057">
    <property type="entry name" value="Homeodomain-like_sf"/>
</dbReference>
<gene>
    <name evidence="11" type="ORF">HCN44_000789</name>
</gene>
<dbReference type="GO" id="GO:0048646">
    <property type="term" value="P:anatomical structure formation involved in morphogenesis"/>
    <property type="evidence" value="ECO:0007669"/>
    <property type="project" value="UniProtKB-ARBA"/>
</dbReference>
<dbReference type="PANTHER" id="PTHR11850">
    <property type="entry name" value="HOMEOBOX PROTEIN TRANSCRIPTION FACTORS"/>
    <property type="match status" value="1"/>
</dbReference>
<evidence type="ECO:0000256" key="8">
    <source>
        <dbReference type="PROSITE-ProRule" id="PRU00108"/>
    </source>
</evidence>
<dbReference type="Proteomes" id="UP000639338">
    <property type="component" value="Unassembled WGS sequence"/>
</dbReference>
<evidence type="ECO:0000256" key="1">
    <source>
        <dbReference type="ARBA" id="ARBA00004123"/>
    </source>
</evidence>
<keyword evidence="2" id="KW-0805">Transcription regulation</keyword>
<dbReference type="EMBL" id="JACMRX010000004">
    <property type="protein sequence ID" value="KAF7990984.1"/>
    <property type="molecule type" value="Genomic_DNA"/>
</dbReference>
<proteinExistence type="inferred from homology"/>
<reference evidence="11 12" key="1">
    <citation type="submission" date="2020-08" db="EMBL/GenBank/DDBJ databases">
        <title>Aphidius gifuensis genome sequencing and assembly.</title>
        <authorList>
            <person name="Du Z."/>
        </authorList>
    </citation>
    <scope>NUCLEOTIDE SEQUENCE [LARGE SCALE GENOMIC DNA]</scope>
    <source>
        <strain evidence="11">YNYX2018</strain>
        <tissue evidence="11">Adults</tissue>
    </source>
</reference>
<dbReference type="CDD" id="cd00086">
    <property type="entry name" value="homeodomain"/>
    <property type="match status" value="1"/>
</dbReference>
<dbReference type="GO" id="GO:0006355">
    <property type="term" value="P:regulation of DNA-templated transcription"/>
    <property type="evidence" value="ECO:0007669"/>
    <property type="project" value="InterPro"/>
</dbReference>
<dbReference type="GO" id="GO:0001654">
    <property type="term" value="P:eye development"/>
    <property type="evidence" value="ECO:0007669"/>
    <property type="project" value="UniProtKB-ARBA"/>
</dbReference>
<sequence length="254" mass="29284">MMEYVKTHCQSRSKTGDNGNFERIRKYRGNLPKKSVNILKQWLIDHRDYPYPSDSEKIQLSRETALTTLQVCNWYINARRRVLPKLDGNINPDDFKISKRRKIVTGACNQPTTDLDNNDNKKRDQLVNKNRPCTRAHKKNNIICSEEDSLDDYLSSNSEDKGTIVSPSTPGTLSPLPAAPAPLQRQRSVNFPPHDIEMVDDDYQNRDYENSAKTTCRKVDNNGNNVQCNYLEMLIEATSIVEAEEKRKRKFMMA</sequence>
<feature type="region of interest" description="Disordered" evidence="9">
    <location>
        <begin position="156"/>
        <end position="187"/>
    </location>
</feature>
<accession>A0A834XTJ0</accession>
<dbReference type="InterPro" id="IPR050224">
    <property type="entry name" value="TALE_homeobox"/>
</dbReference>
<dbReference type="GO" id="GO:0005634">
    <property type="term" value="C:nucleus"/>
    <property type="evidence" value="ECO:0007669"/>
    <property type="project" value="UniProtKB-SubCell"/>
</dbReference>
<dbReference type="InterPro" id="IPR001356">
    <property type="entry name" value="HD"/>
</dbReference>
<dbReference type="AlphaFoldDB" id="A0A834XTJ0"/>
<feature type="compositionally biased region" description="Low complexity" evidence="9">
    <location>
        <begin position="166"/>
        <end position="187"/>
    </location>
</feature>
<dbReference type="FunFam" id="1.10.10.60:FF:000059">
    <property type="entry name" value="TGFB-induced factor homeobox 1"/>
    <property type="match status" value="1"/>
</dbReference>
<organism evidence="11 12">
    <name type="scientific">Aphidius gifuensis</name>
    <name type="common">Parasitoid wasp</name>
    <dbReference type="NCBI Taxonomy" id="684658"/>
    <lineage>
        <taxon>Eukaryota</taxon>
        <taxon>Metazoa</taxon>
        <taxon>Ecdysozoa</taxon>
        <taxon>Arthropoda</taxon>
        <taxon>Hexapoda</taxon>
        <taxon>Insecta</taxon>
        <taxon>Pterygota</taxon>
        <taxon>Neoptera</taxon>
        <taxon>Endopterygota</taxon>
        <taxon>Hymenoptera</taxon>
        <taxon>Apocrita</taxon>
        <taxon>Ichneumonoidea</taxon>
        <taxon>Braconidae</taxon>
        <taxon>Aphidiinae</taxon>
        <taxon>Aphidius</taxon>
    </lineage>
</organism>
<evidence type="ECO:0000256" key="2">
    <source>
        <dbReference type="ARBA" id="ARBA00023015"/>
    </source>
</evidence>
<dbReference type="GO" id="GO:0000987">
    <property type="term" value="F:cis-regulatory region sequence-specific DNA binding"/>
    <property type="evidence" value="ECO:0007669"/>
    <property type="project" value="UniProtKB-ARBA"/>
</dbReference>